<keyword evidence="13" id="KW-0535">Nitrogen fixation</keyword>
<dbReference type="PROSITE" id="PS50110">
    <property type="entry name" value="RESPONSE_REGULATORY"/>
    <property type="match status" value="1"/>
</dbReference>
<dbReference type="GO" id="GO:0005524">
    <property type="term" value="F:ATP binding"/>
    <property type="evidence" value="ECO:0007669"/>
    <property type="project" value="UniProtKB-KW"/>
</dbReference>
<dbReference type="InterPro" id="IPR025662">
    <property type="entry name" value="Sigma_54_int_dom_ATP-bd_1"/>
</dbReference>
<dbReference type="GO" id="GO:0000160">
    <property type="term" value="P:phosphorelay signal transduction system"/>
    <property type="evidence" value="ECO:0007669"/>
    <property type="project" value="UniProtKB-KW"/>
</dbReference>
<feature type="domain" description="Response regulatory" evidence="18">
    <location>
        <begin position="2"/>
        <end position="118"/>
    </location>
</feature>
<feature type="domain" description="Sigma-54 factor interaction" evidence="17">
    <location>
        <begin position="142"/>
        <end position="371"/>
    </location>
</feature>
<keyword evidence="8" id="KW-0902">Two-component regulatory system</keyword>
<dbReference type="GO" id="GO:0005737">
    <property type="term" value="C:cytoplasm"/>
    <property type="evidence" value="ECO:0007669"/>
    <property type="project" value="UniProtKB-SubCell"/>
</dbReference>
<dbReference type="Gene3D" id="1.10.8.60">
    <property type="match status" value="1"/>
</dbReference>
<evidence type="ECO:0000256" key="15">
    <source>
        <dbReference type="ARBA" id="ARBA00031910"/>
    </source>
</evidence>
<feature type="modified residue" description="4-aspartylphosphate" evidence="16">
    <location>
        <position position="53"/>
    </location>
</feature>
<dbReference type="Pfam" id="PF00158">
    <property type="entry name" value="Sigma54_activat"/>
    <property type="match status" value="1"/>
</dbReference>
<dbReference type="Gene3D" id="1.10.10.60">
    <property type="entry name" value="Homeodomain-like"/>
    <property type="match status" value="1"/>
</dbReference>
<dbReference type="SUPFAM" id="SSF52540">
    <property type="entry name" value="P-loop containing nucleoside triphosphate hydrolases"/>
    <property type="match status" value="1"/>
</dbReference>
<dbReference type="InterPro" id="IPR011006">
    <property type="entry name" value="CheY-like_superfamily"/>
</dbReference>
<dbReference type="Gene3D" id="3.40.50.2300">
    <property type="match status" value="1"/>
</dbReference>
<dbReference type="SUPFAM" id="SSF46689">
    <property type="entry name" value="Homeodomain-like"/>
    <property type="match status" value="1"/>
</dbReference>
<reference evidence="19 20" key="1">
    <citation type="submission" date="2019-02" db="EMBL/GenBank/DDBJ databases">
        <title>Deep-cultivation of Planctomycetes and their phenomic and genomic characterization uncovers novel biology.</title>
        <authorList>
            <person name="Wiegand S."/>
            <person name="Jogler M."/>
            <person name="Boedeker C."/>
            <person name="Pinto D."/>
            <person name="Vollmers J."/>
            <person name="Rivas-Marin E."/>
            <person name="Kohn T."/>
            <person name="Peeters S.H."/>
            <person name="Heuer A."/>
            <person name="Rast P."/>
            <person name="Oberbeckmann S."/>
            <person name="Bunk B."/>
            <person name="Jeske O."/>
            <person name="Meyerdierks A."/>
            <person name="Storesund J.E."/>
            <person name="Kallscheuer N."/>
            <person name="Luecker S."/>
            <person name="Lage O.M."/>
            <person name="Pohl T."/>
            <person name="Merkel B.J."/>
            <person name="Hornburger P."/>
            <person name="Mueller R.-W."/>
            <person name="Bruemmer F."/>
            <person name="Labrenz M."/>
            <person name="Spormann A.M."/>
            <person name="Op den Camp H."/>
            <person name="Overmann J."/>
            <person name="Amann R."/>
            <person name="Jetten M.S.M."/>
            <person name="Mascher T."/>
            <person name="Medema M.H."/>
            <person name="Devos D.P."/>
            <person name="Kaster A.-K."/>
            <person name="Ovreas L."/>
            <person name="Rohde M."/>
            <person name="Galperin M.Y."/>
            <person name="Jogler C."/>
        </authorList>
    </citation>
    <scope>NUCLEOTIDE SEQUENCE [LARGE SCALE GENOMIC DNA]</scope>
    <source>
        <strain evidence="19 20">Pan153</strain>
    </source>
</reference>
<keyword evidence="9" id="KW-0805">Transcription regulation</keyword>
<evidence type="ECO:0000256" key="9">
    <source>
        <dbReference type="ARBA" id="ARBA00023015"/>
    </source>
</evidence>
<evidence type="ECO:0000256" key="14">
    <source>
        <dbReference type="ARBA" id="ARBA00029881"/>
    </source>
</evidence>
<dbReference type="PROSITE" id="PS00676">
    <property type="entry name" value="SIGMA54_INTERACT_2"/>
    <property type="match status" value="1"/>
</dbReference>
<keyword evidence="3" id="KW-0963">Cytoplasm</keyword>
<dbReference type="PROSITE" id="PS00675">
    <property type="entry name" value="SIGMA54_INTERACT_1"/>
    <property type="match status" value="1"/>
</dbReference>
<dbReference type="InterPro" id="IPR003593">
    <property type="entry name" value="AAA+_ATPase"/>
</dbReference>
<keyword evidence="5 16" id="KW-0597">Phosphoprotein</keyword>
<dbReference type="Pfam" id="PF00072">
    <property type="entry name" value="Response_reg"/>
    <property type="match status" value="1"/>
</dbReference>
<dbReference type="CDD" id="cd00009">
    <property type="entry name" value="AAA"/>
    <property type="match status" value="1"/>
</dbReference>
<dbReference type="InterPro" id="IPR001789">
    <property type="entry name" value="Sig_transdc_resp-reg_receiver"/>
</dbReference>
<dbReference type="InterPro" id="IPR002197">
    <property type="entry name" value="HTH_Fis"/>
</dbReference>
<evidence type="ECO:0000256" key="16">
    <source>
        <dbReference type="PROSITE-ProRule" id="PRU00169"/>
    </source>
</evidence>
<dbReference type="InterPro" id="IPR027417">
    <property type="entry name" value="P-loop_NTPase"/>
</dbReference>
<keyword evidence="6" id="KW-0547">Nucleotide-binding</keyword>
<evidence type="ECO:0000313" key="19">
    <source>
        <dbReference type="EMBL" id="QDV20566.1"/>
    </source>
</evidence>
<name>A0A518FWF1_9PLAN</name>
<evidence type="ECO:0000259" key="18">
    <source>
        <dbReference type="PROSITE" id="PS50110"/>
    </source>
</evidence>
<comment type="subcellular location">
    <subcellularLocation>
        <location evidence="1">Cytoplasm</location>
    </subcellularLocation>
</comment>
<evidence type="ECO:0000256" key="1">
    <source>
        <dbReference type="ARBA" id="ARBA00004496"/>
    </source>
</evidence>
<evidence type="ECO:0000313" key="20">
    <source>
        <dbReference type="Proteomes" id="UP000320839"/>
    </source>
</evidence>
<dbReference type="PRINTS" id="PR01590">
    <property type="entry name" value="HTHFIS"/>
</dbReference>
<evidence type="ECO:0000256" key="4">
    <source>
        <dbReference type="ARBA" id="ARBA00022491"/>
    </source>
</evidence>
<dbReference type="PANTHER" id="PTHR32071">
    <property type="entry name" value="TRANSCRIPTIONAL REGULATORY PROTEIN"/>
    <property type="match status" value="1"/>
</dbReference>
<evidence type="ECO:0000256" key="6">
    <source>
        <dbReference type="ARBA" id="ARBA00022741"/>
    </source>
</evidence>
<keyword evidence="12" id="KW-0804">Transcription</keyword>
<dbReference type="InterPro" id="IPR058031">
    <property type="entry name" value="AAA_lid_NorR"/>
</dbReference>
<dbReference type="SUPFAM" id="SSF52172">
    <property type="entry name" value="CheY-like"/>
    <property type="match status" value="1"/>
</dbReference>
<dbReference type="SMART" id="SM00382">
    <property type="entry name" value="AAA"/>
    <property type="match status" value="1"/>
</dbReference>
<keyword evidence="10" id="KW-0238">DNA-binding</keyword>
<organism evidence="19 20">
    <name type="scientific">Gimesia panareensis</name>
    <dbReference type="NCBI Taxonomy" id="2527978"/>
    <lineage>
        <taxon>Bacteria</taxon>
        <taxon>Pseudomonadati</taxon>
        <taxon>Planctomycetota</taxon>
        <taxon>Planctomycetia</taxon>
        <taxon>Planctomycetales</taxon>
        <taxon>Planctomycetaceae</taxon>
        <taxon>Gimesia</taxon>
    </lineage>
</organism>
<dbReference type="AlphaFoldDB" id="A0A518FWF1"/>
<evidence type="ECO:0000256" key="8">
    <source>
        <dbReference type="ARBA" id="ARBA00023012"/>
    </source>
</evidence>
<dbReference type="Pfam" id="PF25601">
    <property type="entry name" value="AAA_lid_14"/>
    <property type="match status" value="1"/>
</dbReference>
<dbReference type="GO" id="GO:0006355">
    <property type="term" value="P:regulation of DNA-templated transcription"/>
    <property type="evidence" value="ECO:0007669"/>
    <property type="project" value="InterPro"/>
</dbReference>
<evidence type="ECO:0000256" key="7">
    <source>
        <dbReference type="ARBA" id="ARBA00022840"/>
    </source>
</evidence>
<dbReference type="InterPro" id="IPR002078">
    <property type="entry name" value="Sigma_54_int"/>
</dbReference>
<dbReference type="Gene3D" id="3.40.50.300">
    <property type="entry name" value="P-loop containing nucleotide triphosphate hydrolases"/>
    <property type="match status" value="1"/>
</dbReference>
<proteinExistence type="predicted"/>
<protein>
    <recommendedName>
        <fullName evidence="2">DNA-binding transcriptional regulator NtrC</fullName>
    </recommendedName>
    <alternativeName>
        <fullName evidence="14">Nitrogen regulation protein NR(I)</fullName>
    </alternativeName>
    <alternativeName>
        <fullName evidence="15">Nitrogen regulator I</fullName>
    </alternativeName>
</protein>
<dbReference type="Proteomes" id="UP000320839">
    <property type="component" value="Chromosome"/>
</dbReference>
<sequence>MKLLVVDDEPNVLYSFEKGLSQGHQNLQVLTTETGKDAIRLVKTEKPDAVVLDVRLTDMSGLEVFDSIRDFDCRIPVILVTAYSTTETAINAMKRGAFDYLLKPVDIHQLRNLINNALEVSRLQHIPALFEIENENTESDLIVGRSDTMQDIYKTIGRIASENVTVLILGESGTGKELVARSIFHHSQRNNKPFLAINCAALPESLLESELFGHERGAFTGADRSRIGKFEQAQGGTLFLDEVGDMSLATQAKVLRVLQDGCFERVGGNESIQTDVRIIAATNQDLDNKIAENQFRLDLLYRLNAFTVRMPPLRERIADLPLLIEHLLVKCNQQFNKQIKLISSEAMDLLNTYNWPGNVRELQSVIQYAVIHAVGEVITPDCLPESCRSVATLDDDSESLNKAFAGLSPSIQRLLNSDEPDLYRILQTELDRVMLREVLQYFHGNQVHASQRLGMSRTTLRTKLASLGLNQETSSGCGIPQD</sequence>
<evidence type="ECO:0000256" key="12">
    <source>
        <dbReference type="ARBA" id="ARBA00023163"/>
    </source>
</evidence>
<gene>
    <name evidence="19" type="primary">glnG_3</name>
    <name evidence="19" type="ORF">Pan153_52420</name>
</gene>
<evidence type="ECO:0000256" key="13">
    <source>
        <dbReference type="ARBA" id="ARBA00023231"/>
    </source>
</evidence>
<evidence type="ECO:0000256" key="10">
    <source>
        <dbReference type="ARBA" id="ARBA00023125"/>
    </source>
</evidence>
<dbReference type="InterPro" id="IPR025943">
    <property type="entry name" value="Sigma_54_int_dom_ATP-bd_2"/>
</dbReference>
<evidence type="ECO:0000256" key="5">
    <source>
        <dbReference type="ARBA" id="ARBA00022553"/>
    </source>
</evidence>
<accession>A0A518FWF1</accession>
<dbReference type="PANTHER" id="PTHR32071:SF95">
    <property type="entry name" value="DNA-BINDING TRANSCRIPTIONAL REGULATOR NTRC"/>
    <property type="match status" value="1"/>
</dbReference>
<evidence type="ECO:0000256" key="2">
    <source>
        <dbReference type="ARBA" id="ARBA00019059"/>
    </source>
</evidence>
<dbReference type="GO" id="GO:0043565">
    <property type="term" value="F:sequence-specific DNA binding"/>
    <property type="evidence" value="ECO:0007669"/>
    <property type="project" value="InterPro"/>
</dbReference>
<dbReference type="PROSITE" id="PS50045">
    <property type="entry name" value="SIGMA54_INTERACT_4"/>
    <property type="match status" value="1"/>
</dbReference>
<dbReference type="Pfam" id="PF02954">
    <property type="entry name" value="HTH_8"/>
    <property type="match status" value="1"/>
</dbReference>
<dbReference type="InterPro" id="IPR009057">
    <property type="entry name" value="Homeodomain-like_sf"/>
</dbReference>
<dbReference type="OrthoDB" id="9803970at2"/>
<keyword evidence="4" id="KW-0678">Repressor</keyword>
<dbReference type="SMART" id="SM00448">
    <property type="entry name" value="REC"/>
    <property type="match status" value="1"/>
</dbReference>
<keyword evidence="7" id="KW-0067">ATP-binding</keyword>
<dbReference type="RefSeq" id="WP_145458830.1">
    <property type="nucleotide sequence ID" value="NZ_CP036317.1"/>
</dbReference>
<evidence type="ECO:0000256" key="11">
    <source>
        <dbReference type="ARBA" id="ARBA00023159"/>
    </source>
</evidence>
<evidence type="ECO:0000259" key="17">
    <source>
        <dbReference type="PROSITE" id="PS50045"/>
    </source>
</evidence>
<evidence type="ECO:0000256" key="3">
    <source>
        <dbReference type="ARBA" id="ARBA00022490"/>
    </source>
</evidence>
<dbReference type="EMBL" id="CP036317">
    <property type="protein sequence ID" value="QDV20566.1"/>
    <property type="molecule type" value="Genomic_DNA"/>
</dbReference>
<dbReference type="FunFam" id="3.40.50.300:FF:000006">
    <property type="entry name" value="DNA-binding transcriptional regulator NtrC"/>
    <property type="match status" value="1"/>
</dbReference>
<keyword evidence="11" id="KW-0010">Activator</keyword>